<sequence length="191" mass="21563">MQHILVLVKSLLSNLLLAAALSCLLISCGASRKTARHNTETPGRSYQPLSEKALQKKYASRLQASPGDLDNTPLYYFIDEWYGTPYRYGGNTRSGIDCSGFTVQLYTKVFKSNLPRTARQQYESSKRIKKIRKLEEGDLVFFNDGRGRISHVGVYLMNNFFVHSGTGTGVIIGNLEDDYWREHFVAGGKRK</sequence>
<dbReference type="Gene3D" id="3.90.1720.10">
    <property type="entry name" value="endopeptidase domain like (from Nostoc punctiforme)"/>
    <property type="match status" value="1"/>
</dbReference>
<dbReference type="GO" id="GO:0008234">
    <property type="term" value="F:cysteine-type peptidase activity"/>
    <property type="evidence" value="ECO:0007669"/>
    <property type="project" value="UniProtKB-KW"/>
</dbReference>
<comment type="caution">
    <text evidence="8">The sequence shown here is derived from an EMBL/GenBank/DDBJ whole genome shotgun (WGS) entry which is preliminary data.</text>
</comment>
<feature type="signal peptide" evidence="6">
    <location>
        <begin position="1"/>
        <end position="18"/>
    </location>
</feature>
<gene>
    <name evidence="8" type="ORF">B0I18_113118</name>
</gene>
<keyword evidence="2" id="KW-0645">Protease</keyword>
<keyword evidence="5" id="KW-0788">Thiol protease</keyword>
<evidence type="ECO:0000313" key="8">
    <source>
        <dbReference type="EMBL" id="PSK89106.1"/>
    </source>
</evidence>
<dbReference type="GO" id="GO:0006508">
    <property type="term" value="P:proteolysis"/>
    <property type="evidence" value="ECO:0007669"/>
    <property type="project" value="UniProtKB-KW"/>
</dbReference>
<dbReference type="PANTHER" id="PTHR47360">
    <property type="entry name" value="MUREIN DD-ENDOPEPTIDASE MEPS/MUREIN LD-CARBOXYPEPTIDASE"/>
    <property type="match status" value="1"/>
</dbReference>
<dbReference type="InterPro" id="IPR000064">
    <property type="entry name" value="NLP_P60_dom"/>
</dbReference>
<proteinExistence type="inferred from homology"/>
<evidence type="ECO:0000256" key="3">
    <source>
        <dbReference type="ARBA" id="ARBA00022729"/>
    </source>
</evidence>
<name>A0A2P8CVY3_9BACT</name>
<keyword evidence="3 6" id="KW-0732">Signal</keyword>
<comment type="similarity">
    <text evidence="1">Belongs to the peptidase C40 family.</text>
</comment>
<evidence type="ECO:0000313" key="9">
    <source>
        <dbReference type="Proteomes" id="UP000240572"/>
    </source>
</evidence>
<keyword evidence="9" id="KW-1185">Reference proteome</keyword>
<feature type="domain" description="NlpC/P60" evidence="7">
    <location>
        <begin position="68"/>
        <end position="191"/>
    </location>
</feature>
<organism evidence="8 9">
    <name type="scientific">Taibaiella chishuiensis</name>
    <dbReference type="NCBI Taxonomy" id="1434707"/>
    <lineage>
        <taxon>Bacteria</taxon>
        <taxon>Pseudomonadati</taxon>
        <taxon>Bacteroidota</taxon>
        <taxon>Chitinophagia</taxon>
        <taxon>Chitinophagales</taxon>
        <taxon>Chitinophagaceae</taxon>
        <taxon>Taibaiella</taxon>
    </lineage>
</organism>
<dbReference type="OrthoDB" id="9807055at2"/>
<dbReference type="InterPro" id="IPR038765">
    <property type="entry name" value="Papain-like_cys_pep_sf"/>
</dbReference>
<keyword evidence="8" id="KW-0449">Lipoprotein</keyword>
<evidence type="ECO:0000259" key="7">
    <source>
        <dbReference type="PROSITE" id="PS51935"/>
    </source>
</evidence>
<protein>
    <submittedName>
        <fullName evidence="8">Lipoprotein Spr</fullName>
    </submittedName>
</protein>
<reference evidence="8 9" key="1">
    <citation type="submission" date="2018-03" db="EMBL/GenBank/DDBJ databases">
        <title>Genomic Encyclopedia of Type Strains, Phase III (KMG-III): the genomes of soil and plant-associated and newly described type strains.</title>
        <authorList>
            <person name="Whitman W."/>
        </authorList>
    </citation>
    <scope>NUCLEOTIDE SEQUENCE [LARGE SCALE GENOMIC DNA]</scope>
    <source>
        <strain evidence="8 9">CGMCC 1.12700</strain>
    </source>
</reference>
<feature type="chain" id="PRO_5015104234" evidence="6">
    <location>
        <begin position="19"/>
        <end position="191"/>
    </location>
</feature>
<dbReference type="PROSITE" id="PS51935">
    <property type="entry name" value="NLPC_P60"/>
    <property type="match status" value="1"/>
</dbReference>
<dbReference type="Pfam" id="PF00877">
    <property type="entry name" value="NLPC_P60"/>
    <property type="match status" value="1"/>
</dbReference>
<dbReference type="SUPFAM" id="SSF54001">
    <property type="entry name" value="Cysteine proteinases"/>
    <property type="match status" value="1"/>
</dbReference>
<dbReference type="PANTHER" id="PTHR47360:SF1">
    <property type="entry name" value="ENDOPEPTIDASE NLPC-RELATED"/>
    <property type="match status" value="1"/>
</dbReference>
<evidence type="ECO:0000256" key="6">
    <source>
        <dbReference type="SAM" id="SignalP"/>
    </source>
</evidence>
<dbReference type="AlphaFoldDB" id="A0A2P8CVY3"/>
<dbReference type="Proteomes" id="UP000240572">
    <property type="component" value="Unassembled WGS sequence"/>
</dbReference>
<accession>A0A2P8CVY3</accession>
<keyword evidence="4" id="KW-0378">Hydrolase</keyword>
<evidence type="ECO:0000256" key="1">
    <source>
        <dbReference type="ARBA" id="ARBA00007074"/>
    </source>
</evidence>
<dbReference type="EMBL" id="PYGD01000013">
    <property type="protein sequence ID" value="PSK89106.1"/>
    <property type="molecule type" value="Genomic_DNA"/>
</dbReference>
<evidence type="ECO:0000256" key="5">
    <source>
        <dbReference type="ARBA" id="ARBA00022807"/>
    </source>
</evidence>
<evidence type="ECO:0000256" key="2">
    <source>
        <dbReference type="ARBA" id="ARBA00022670"/>
    </source>
</evidence>
<evidence type="ECO:0000256" key="4">
    <source>
        <dbReference type="ARBA" id="ARBA00022801"/>
    </source>
</evidence>
<dbReference type="InterPro" id="IPR052062">
    <property type="entry name" value="Murein_DD/LD_carboxypeptidase"/>
</dbReference>